<dbReference type="Pfam" id="PF13895">
    <property type="entry name" value="Ig_2"/>
    <property type="match status" value="2"/>
</dbReference>
<feature type="domain" description="Ig-like" evidence="7">
    <location>
        <begin position="1175"/>
        <end position="1264"/>
    </location>
</feature>
<dbReference type="EMBL" id="JAATIS010000094">
    <property type="protein sequence ID" value="KAG2470698.1"/>
    <property type="molecule type" value="Genomic_DNA"/>
</dbReference>
<feature type="domain" description="Ig-like" evidence="7">
    <location>
        <begin position="886"/>
        <end position="963"/>
    </location>
</feature>
<keyword evidence="4" id="KW-0472">Membrane</keyword>
<sequence>MPRTITAVRGSCVLIPCKFSVPDKQTGVGSRTSVSWKKGGRSGANVPTSAAGSKGNLPIVEVIGDLLENNCTSIMRELRKKHTDVYIFRSEYFKYTYPEGVKINVTDSPDKPIVSEMDPVQEGTVASLNCTATVLCPAEPPDLQWNDTLNGNVTQIHGMNEDGTASLRSTLTFVASHEHHRRKIKCTAQYRSTYQSERSVTVRVRYSPRRPTVSLGTPVQIRTGQSVTLTCTANANPQATFKWFKVNPPEKNGPSGQGGARAGDEQSLNFKRVELEDSGRYYCEAKNKLGEAVSSQVTLEVQCMYRDDSDCRCNSSCLYGALCKDSWISLPKNMEALDGSCVVIPCTFGPTKALGRDQIGVWRSNDPWKGNEVFRKGTTHGVWANVRVTIGDVRAGNCSTRLDRVGPQQGGTYYFRTEGQYSYTFGHNALNITVQDKPLITPFVPVKEGTVTYLSCSAPSSCPRDPPVLAWSDTLKGAKMETSKEESRIQVVLRFNASHVHHNKTVTCRASRRRQRWTNTVTLNVTYSPRRTSISGHRVHNVTEGDAVTLSCTSNANPPSSYTWYHVTGSSVTQRGSGQSLPLHNVTLSDGGLYYCEARNKHGGENSTAVTIDVQRDVDPSSGSAPPGSSSDPRPGVRSLSAAPPPLALVLHQEHKDKQESPPHSGQALQKPSGALCKEPSVSLPEFIDVLLGSCAFIPCSFETTAALGKDQIGVWISNDQWKGNKVFIKDTSYDVWANVSVTIGDVKEKDCSTRLDRAGHQQEGTYYFRTEGSYTYTFSQKGVTIRVRDRPVLSPAVPVTEGTVTSLSCSAPLSCPMDPPVLTWSDTLNGTTTEESREDNEIQVVTSVLRFTASRVHHDMRVNCTACSRGQHWTNTVTLNVTYAPKDAHILYDPDSWTLGMPASLTCTSSANPPSRYTWYEVTGPVVTYRGSGQTLTLLGEHGVYYCQAKNEVGAANSTTVTVDVLYSPSNTSIPGQRVRSTPEGGAVTLSCTSNAGPTRSYTWYQETGSSVTQRGSEQNLTLANVTISDGGLYYCEVKNKHGGQNSTAVTIKVQRALCEDPSISLPKNIETLDGSCVLIPCTFEPSGELGNDQIGVWLSNDPWKGNEVFREDTSYGIWADVSVTIGDVKVRNCSTRLDGVGRRQERNYYFRTEGKFNYTFNRNVVTIKVRDKPLITPFVPVTEGTATNLTCCAPTSCPNAPLVLTWSDTLNGAMTEESKEADGAKVTSSVLHFTASHVHHNKMVTCTASSRGRQWTNTVTLNVTYSPKYTSVTGHPGHNIPEGGAVSLSCSSNANPAPSHYTWYHVINSGVSVRGSEQKLTLKNVTLSDSGLYYCEAKNEHGQEHSAMVTIVLQHGPRDTHIQYDPHKWILGMSAHLTCSSNANPPSTYTWYTVNESVVTYRGSGATLTVDVVTLSDNGVYYCEAKNKHRVAKSTAVAINVQYSPRNTSVRGHRLHSIPEGGAVTLSCTSDANPPSRYTWYHRSKSSVVQRGLEQNLNLRNVSLNDAENYYCEARNRHGGENATAVTLDVQYSPKNTSIKGHRVHTIRKGGAVTLSCSSNANPPSSYTWYQVGNSSVSRRGSEQNLTIQYVTVSDGGLYYCEAKNKHGAGNTTTVVLVVKTGFIFQKKQLKKQEERTPQPVYSNHKVCSEQRRVAATNPQVGFMWLTRVGAAWLTVL</sequence>
<feature type="domain" description="Ig-like" evidence="7">
    <location>
        <begin position="1359"/>
        <end position="1442"/>
    </location>
</feature>
<evidence type="ECO:0000256" key="6">
    <source>
        <dbReference type="SAM" id="MobiDB-lite"/>
    </source>
</evidence>
<protein>
    <submittedName>
        <fullName evidence="8">SN protein</fullName>
    </submittedName>
</protein>
<dbReference type="InterPro" id="IPR013783">
    <property type="entry name" value="Ig-like_fold"/>
</dbReference>
<evidence type="ECO:0000259" key="7">
    <source>
        <dbReference type="PROSITE" id="PS50835"/>
    </source>
</evidence>
<dbReference type="Proteomes" id="UP000886611">
    <property type="component" value="Unassembled WGS sequence"/>
</dbReference>
<feature type="region of interest" description="Disordered" evidence="6">
    <location>
        <begin position="654"/>
        <end position="673"/>
    </location>
</feature>
<keyword evidence="9" id="KW-1185">Reference proteome</keyword>
<dbReference type="GO" id="GO:0016020">
    <property type="term" value="C:membrane"/>
    <property type="evidence" value="ECO:0007669"/>
    <property type="project" value="UniProtKB-SubCell"/>
</dbReference>
<feature type="region of interest" description="Disordered" evidence="6">
    <location>
        <begin position="24"/>
        <end position="49"/>
    </location>
</feature>
<evidence type="ECO:0000256" key="3">
    <source>
        <dbReference type="ARBA" id="ARBA00022989"/>
    </source>
</evidence>
<evidence type="ECO:0000256" key="5">
    <source>
        <dbReference type="ARBA" id="ARBA00023157"/>
    </source>
</evidence>
<keyword evidence="2" id="KW-0812">Transmembrane</keyword>
<feature type="domain" description="Ig-like" evidence="7">
    <location>
        <begin position="1447"/>
        <end position="1529"/>
    </location>
</feature>
<dbReference type="SMART" id="SM00406">
    <property type="entry name" value="IGv"/>
    <property type="match status" value="4"/>
</dbReference>
<dbReference type="Gene3D" id="2.60.40.10">
    <property type="entry name" value="Immunoglobulins"/>
    <property type="match status" value="16"/>
</dbReference>
<dbReference type="PROSITE" id="PS50835">
    <property type="entry name" value="IG_LIKE"/>
    <property type="match status" value="12"/>
</dbReference>
<dbReference type="SUPFAM" id="SSF48726">
    <property type="entry name" value="Immunoglobulin"/>
    <property type="match status" value="12"/>
</dbReference>
<keyword evidence="5" id="KW-1015">Disulfide bond</keyword>
<feature type="domain" description="Ig-like" evidence="7">
    <location>
        <begin position="1536"/>
        <end position="1620"/>
    </location>
</feature>
<comment type="subcellular location">
    <subcellularLocation>
        <location evidence="1">Membrane</location>
        <topology evidence="1">Single-pass membrane protein</topology>
    </subcellularLocation>
</comment>
<comment type="caution">
    <text evidence="8">The sequence shown here is derived from an EMBL/GenBank/DDBJ whole genome shotgun (WGS) entry which is preliminary data.</text>
</comment>
<feature type="non-terminal residue" evidence="8">
    <location>
        <position position="1"/>
    </location>
</feature>
<feature type="domain" description="Ig-like" evidence="7">
    <location>
        <begin position="1269"/>
        <end position="1352"/>
    </location>
</feature>
<dbReference type="InterPro" id="IPR003599">
    <property type="entry name" value="Ig_sub"/>
</dbReference>
<dbReference type="SMART" id="SM00409">
    <property type="entry name" value="IG"/>
    <property type="match status" value="16"/>
</dbReference>
<dbReference type="InterPro" id="IPR003598">
    <property type="entry name" value="Ig_sub2"/>
</dbReference>
<evidence type="ECO:0000256" key="2">
    <source>
        <dbReference type="ARBA" id="ARBA00022692"/>
    </source>
</evidence>
<feature type="domain" description="Ig-like" evidence="7">
    <location>
        <begin position="970"/>
        <end position="1052"/>
    </location>
</feature>
<evidence type="ECO:0000313" key="8">
    <source>
        <dbReference type="EMBL" id="KAG2470698.1"/>
    </source>
</evidence>
<feature type="domain" description="Ig-like" evidence="7">
    <location>
        <begin position="792"/>
        <end position="881"/>
    </location>
</feature>
<feature type="non-terminal residue" evidence="8">
    <location>
        <position position="1679"/>
    </location>
</feature>
<feature type="domain" description="Ig-like" evidence="7">
    <location>
        <begin position="438"/>
        <end position="524"/>
    </location>
</feature>
<dbReference type="Pfam" id="PF13927">
    <property type="entry name" value="Ig_3"/>
    <property type="match status" value="5"/>
</dbReference>
<evidence type="ECO:0000256" key="4">
    <source>
        <dbReference type="ARBA" id="ARBA00023136"/>
    </source>
</evidence>
<dbReference type="PANTHER" id="PTHR46484:SF8">
    <property type="entry name" value="B-CELL RECEPTOR CD22-LIKE-RELATED"/>
    <property type="match status" value="1"/>
</dbReference>
<dbReference type="SMART" id="SM00408">
    <property type="entry name" value="IGc2"/>
    <property type="match status" value="8"/>
</dbReference>
<feature type="region of interest" description="Disordered" evidence="6">
    <location>
        <begin position="617"/>
        <end position="642"/>
    </location>
</feature>
<organism evidence="8 9">
    <name type="scientific">Polypterus senegalus</name>
    <name type="common">Senegal bichir</name>
    <dbReference type="NCBI Taxonomy" id="55291"/>
    <lineage>
        <taxon>Eukaryota</taxon>
        <taxon>Metazoa</taxon>
        <taxon>Chordata</taxon>
        <taxon>Craniata</taxon>
        <taxon>Vertebrata</taxon>
        <taxon>Euteleostomi</taxon>
        <taxon>Actinopterygii</taxon>
        <taxon>Polypteriformes</taxon>
        <taxon>Polypteridae</taxon>
        <taxon>Polypterus</taxon>
    </lineage>
</organism>
<evidence type="ECO:0000313" key="9">
    <source>
        <dbReference type="Proteomes" id="UP000886611"/>
    </source>
</evidence>
<accession>A0A8X8BU90</accession>
<keyword evidence="3" id="KW-1133">Transmembrane helix</keyword>
<evidence type="ECO:0000256" key="1">
    <source>
        <dbReference type="ARBA" id="ARBA00004167"/>
    </source>
</evidence>
<gene>
    <name evidence="8" type="primary">Siglec1_2</name>
    <name evidence="8" type="ORF">GTO96_0006635</name>
</gene>
<dbReference type="InterPro" id="IPR007110">
    <property type="entry name" value="Ig-like_dom"/>
</dbReference>
<dbReference type="InterPro" id="IPR013106">
    <property type="entry name" value="Ig_V-set"/>
</dbReference>
<dbReference type="InterPro" id="IPR013162">
    <property type="entry name" value="CD80_C2-set"/>
</dbReference>
<dbReference type="InterPro" id="IPR036179">
    <property type="entry name" value="Ig-like_dom_sf"/>
</dbReference>
<name>A0A8X8BU90_POLSE</name>
<feature type="compositionally biased region" description="Low complexity" evidence="6">
    <location>
        <begin position="620"/>
        <end position="642"/>
    </location>
</feature>
<feature type="domain" description="Ig-like" evidence="7">
    <location>
        <begin position="208"/>
        <end position="300"/>
    </location>
</feature>
<dbReference type="Pfam" id="PF08205">
    <property type="entry name" value="C2-set_2"/>
    <property type="match status" value="2"/>
</dbReference>
<reference evidence="8 9" key="1">
    <citation type="journal article" date="2021" name="Cell">
        <title>Tracing the genetic footprints of vertebrate landing in non-teleost ray-finned fishes.</title>
        <authorList>
            <person name="Bi X."/>
            <person name="Wang K."/>
            <person name="Yang L."/>
            <person name="Pan H."/>
            <person name="Jiang H."/>
            <person name="Wei Q."/>
            <person name="Fang M."/>
            <person name="Yu H."/>
            <person name="Zhu C."/>
            <person name="Cai Y."/>
            <person name="He Y."/>
            <person name="Gan X."/>
            <person name="Zeng H."/>
            <person name="Yu D."/>
            <person name="Zhu Y."/>
            <person name="Jiang H."/>
            <person name="Qiu Q."/>
            <person name="Yang H."/>
            <person name="Zhang Y.E."/>
            <person name="Wang W."/>
            <person name="Zhu M."/>
            <person name="He S."/>
            <person name="Zhang G."/>
        </authorList>
    </citation>
    <scope>NUCLEOTIDE SEQUENCE [LARGE SCALE GENOMIC DNA]</scope>
    <source>
        <strain evidence="8">Bchr_013</strain>
    </source>
</reference>
<feature type="domain" description="Ig-like" evidence="7">
    <location>
        <begin position="529"/>
        <end position="611"/>
    </location>
</feature>
<feature type="domain" description="Ig-like" evidence="7">
    <location>
        <begin position="112"/>
        <end position="201"/>
    </location>
</feature>
<dbReference type="PANTHER" id="PTHR46484">
    <property type="entry name" value="SI:CH211-171H4.5-RELATED"/>
    <property type="match status" value="1"/>
</dbReference>
<dbReference type="CDD" id="cd00096">
    <property type="entry name" value="Ig"/>
    <property type="match status" value="7"/>
</dbReference>
<proteinExistence type="predicted"/>